<evidence type="ECO:0000313" key="7">
    <source>
        <dbReference type="Proteomes" id="UP000695264"/>
    </source>
</evidence>
<dbReference type="Gene3D" id="2.70.70.10">
    <property type="entry name" value="Glucose Permease (Domain IIA)"/>
    <property type="match status" value="1"/>
</dbReference>
<dbReference type="SMART" id="SM00257">
    <property type="entry name" value="LysM"/>
    <property type="match status" value="1"/>
</dbReference>
<dbReference type="InterPro" id="IPR050570">
    <property type="entry name" value="Cell_wall_metabolism_enzyme"/>
</dbReference>
<sequence length="406" mass="41539">MSRGRHRRTRTNRLSVAALAVTTGGAGLVLPLIAATGASAAPVSTWDKVAQCESSGDWNINNGNGFYGGLQFTQSTWEAYGGTQYAQRADLATKDQQIAIAEKVLEGQGPGAWPVCSGKAGLTRGGEKPAVDTGARQQGQAGPEAAKGESGAAKPGKPEEKPAKPAGDSAEKGSRYTVVSGDTLSKIAREHGVDGGWQRIYEGNRQVIGENPDLILPGQKYALDAGKPAQPDAAKAEKPAKAEKAEKPAEPAAEKQAEPKPVAEAAQAATATTGFTAPVDAAPSTAYRAAGGSWSSGYHTGVDFSVASGTQVKAIGSGTVVSAGWAGAYGNEVVIRHEDGRYSQYAHLSSLSVSAGQAVQGGTQIGLSGSTGNSTGPHLHFEVRTGPSYGSDIDPLAYLRGQGVTI</sequence>
<evidence type="ECO:0000256" key="2">
    <source>
        <dbReference type="ARBA" id="ARBA00022801"/>
    </source>
</evidence>
<dbReference type="CDD" id="cd12797">
    <property type="entry name" value="M23_peptidase"/>
    <property type="match status" value="1"/>
</dbReference>
<evidence type="ECO:0000313" key="6">
    <source>
        <dbReference type="EMBL" id="NJQ00286.1"/>
    </source>
</evidence>
<dbReference type="SUPFAM" id="SSF51261">
    <property type="entry name" value="Duplicated hybrid motif"/>
    <property type="match status" value="1"/>
</dbReference>
<keyword evidence="4" id="KW-0732">Signal</keyword>
<keyword evidence="7" id="KW-1185">Reference proteome</keyword>
<dbReference type="InterPro" id="IPR036779">
    <property type="entry name" value="LysM_dom_sf"/>
</dbReference>
<feature type="domain" description="LysM" evidence="5">
    <location>
        <begin position="174"/>
        <end position="223"/>
    </location>
</feature>
<evidence type="ECO:0000259" key="5">
    <source>
        <dbReference type="PROSITE" id="PS51782"/>
    </source>
</evidence>
<dbReference type="RefSeq" id="WP_168100894.1">
    <property type="nucleotide sequence ID" value="NZ_JAATEN010000004.1"/>
</dbReference>
<feature type="signal peptide" evidence="4">
    <location>
        <begin position="1"/>
        <end position="40"/>
    </location>
</feature>
<dbReference type="Gene3D" id="3.10.350.10">
    <property type="entry name" value="LysM domain"/>
    <property type="match status" value="1"/>
</dbReference>
<evidence type="ECO:0000256" key="4">
    <source>
        <dbReference type="SAM" id="SignalP"/>
    </source>
</evidence>
<dbReference type="Pfam" id="PF06737">
    <property type="entry name" value="Transglycosylas"/>
    <property type="match status" value="1"/>
</dbReference>
<feature type="compositionally biased region" description="Basic and acidic residues" evidence="3">
    <location>
        <begin position="156"/>
        <end position="174"/>
    </location>
</feature>
<evidence type="ECO:0000256" key="1">
    <source>
        <dbReference type="ARBA" id="ARBA00010830"/>
    </source>
</evidence>
<reference evidence="6 7" key="1">
    <citation type="submission" date="2020-03" db="EMBL/GenBank/DDBJ databases">
        <title>WGS of actinomycetes isolated from Thailand.</title>
        <authorList>
            <person name="Thawai C."/>
        </authorList>
    </citation>
    <scope>NUCLEOTIDE SEQUENCE [LARGE SCALE GENOMIC DNA]</scope>
    <source>
        <strain evidence="6 7">PLAI 1-29</strain>
    </source>
</reference>
<organism evidence="6 7">
    <name type="scientific">Streptomyces zingiberis</name>
    <dbReference type="NCBI Taxonomy" id="2053010"/>
    <lineage>
        <taxon>Bacteria</taxon>
        <taxon>Bacillati</taxon>
        <taxon>Actinomycetota</taxon>
        <taxon>Actinomycetes</taxon>
        <taxon>Kitasatosporales</taxon>
        <taxon>Streptomycetaceae</taxon>
        <taxon>Streptomyces</taxon>
    </lineage>
</organism>
<dbReference type="Pfam" id="PF01476">
    <property type="entry name" value="LysM"/>
    <property type="match status" value="1"/>
</dbReference>
<dbReference type="InterPro" id="IPR010618">
    <property type="entry name" value="RPF"/>
</dbReference>
<protein>
    <submittedName>
        <fullName evidence="6">Peptidoglycan DD-metalloendopeptidase family protein</fullName>
    </submittedName>
</protein>
<gene>
    <name evidence="6" type="ORF">HCK00_06985</name>
</gene>
<dbReference type="EMBL" id="JAATEN010000004">
    <property type="protein sequence ID" value="NJQ00286.1"/>
    <property type="molecule type" value="Genomic_DNA"/>
</dbReference>
<dbReference type="InterPro" id="IPR023346">
    <property type="entry name" value="Lysozyme-like_dom_sf"/>
</dbReference>
<accession>A0ABX1BRH3</accession>
<dbReference type="InterPro" id="IPR018392">
    <property type="entry name" value="LysM"/>
</dbReference>
<feature type="region of interest" description="Disordered" evidence="3">
    <location>
        <begin position="116"/>
        <end position="177"/>
    </location>
</feature>
<dbReference type="Proteomes" id="UP000695264">
    <property type="component" value="Unassembled WGS sequence"/>
</dbReference>
<dbReference type="CDD" id="cd00118">
    <property type="entry name" value="LysM"/>
    <property type="match status" value="1"/>
</dbReference>
<feature type="chain" id="PRO_5045382071" evidence="4">
    <location>
        <begin position="41"/>
        <end position="406"/>
    </location>
</feature>
<keyword evidence="2" id="KW-0378">Hydrolase</keyword>
<dbReference type="PANTHER" id="PTHR21666:SF270">
    <property type="entry name" value="MUREIN HYDROLASE ACTIVATOR ENVC"/>
    <property type="match status" value="1"/>
</dbReference>
<dbReference type="PANTHER" id="PTHR21666">
    <property type="entry name" value="PEPTIDASE-RELATED"/>
    <property type="match status" value="1"/>
</dbReference>
<dbReference type="InterPro" id="IPR016047">
    <property type="entry name" value="M23ase_b-sheet_dom"/>
</dbReference>
<evidence type="ECO:0000256" key="3">
    <source>
        <dbReference type="SAM" id="MobiDB-lite"/>
    </source>
</evidence>
<dbReference type="PROSITE" id="PS51782">
    <property type="entry name" value="LYSM"/>
    <property type="match status" value="1"/>
</dbReference>
<feature type="compositionally biased region" description="Low complexity" evidence="3">
    <location>
        <begin position="259"/>
        <end position="268"/>
    </location>
</feature>
<dbReference type="Gene3D" id="1.10.530.10">
    <property type="match status" value="1"/>
</dbReference>
<feature type="compositionally biased region" description="Basic and acidic residues" evidence="3">
    <location>
        <begin position="234"/>
        <end position="258"/>
    </location>
</feature>
<dbReference type="SUPFAM" id="SSF54106">
    <property type="entry name" value="LysM domain"/>
    <property type="match status" value="1"/>
</dbReference>
<proteinExistence type="inferred from homology"/>
<comment type="similarity">
    <text evidence="1">Belongs to the transglycosylase family. Rpf subfamily.</text>
</comment>
<dbReference type="Pfam" id="PF01551">
    <property type="entry name" value="Peptidase_M23"/>
    <property type="match status" value="1"/>
</dbReference>
<dbReference type="CDD" id="cd13925">
    <property type="entry name" value="RPF"/>
    <property type="match status" value="1"/>
</dbReference>
<comment type="caution">
    <text evidence="6">The sequence shown here is derived from an EMBL/GenBank/DDBJ whole genome shotgun (WGS) entry which is preliminary data.</text>
</comment>
<dbReference type="InterPro" id="IPR011055">
    <property type="entry name" value="Dup_hybrid_motif"/>
</dbReference>
<feature type="region of interest" description="Disordered" evidence="3">
    <location>
        <begin position="224"/>
        <end position="268"/>
    </location>
</feature>
<name>A0ABX1BRH3_9ACTN</name>
<dbReference type="SUPFAM" id="SSF53955">
    <property type="entry name" value="Lysozyme-like"/>
    <property type="match status" value="1"/>
</dbReference>